<sequence>MAYLKLLPLVPRSRQSYLLSFVSRFSFSSPEEAATERRRHRRLLGMSPPSPLIDIPFPSPPGQTPVRKTQVIPSIPKLPDPATSLSGPRLHLHNNILTLLRSGDLHEASLLIRHSVYSNCRPTIYTVNAVLSALLAESRHTDLVALHRFVNQAGIAPSIVTHNLLIQCYIDSCKLDVALSYYRFFSRQLPLLPSRSTYRILVKALISASRIEEALQLKDEMIAMIELDLEVYNLLLSGLVDGGDPDRALVLYEELREKIGDNPKDSGSTICGSLMKAYFKKGMKEEALELYNSVLGEKDSQFRFGPQCYNSILDALCRNSRFEEALALFEKMMTDHCPPRRLSVDLESFTLMVDGYCATGRFEEAMDVFGKIGEKKIRVDTSAYNNLIKNLGQNGMVAEAEELYRGMSIHGIKPNEQTFAFLMEACFVVDRIEDATQYLSEMADSGIEPGTLAYNTVLCGLVKEEKLTDAMVFFDRMIEKEVKRDLASYEVLLKAFCDSDGLDHVLKVARALLMDKNVVVTQHTKEILEAAARRGQMEEELVKLYDEVEKEKEDEVVREAEEKARLAALAREERLGKRAEAKAKQAATTRITKEHIEMHIKRFSLGNVGEEKQDLPSLGGVSWNGGLLKQISGANSLSEVLKVGIKGEEMKGVDEMGFKSTATM</sequence>
<dbReference type="PANTHER" id="PTHR47937">
    <property type="entry name" value="PLASTID TRANSCRIPTIONALLY ACTIVE CHROMOSOME 2-LIKE PROTEIN"/>
    <property type="match status" value="1"/>
</dbReference>
<feature type="repeat" description="PPR" evidence="2">
    <location>
        <begin position="450"/>
        <end position="484"/>
    </location>
</feature>
<evidence type="ECO:0000256" key="2">
    <source>
        <dbReference type="PROSITE-ProRule" id="PRU00708"/>
    </source>
</evidence>
<name>A0ABR2N2S8_9ASPA</name>
<feature type="repeat" description="PPR" evidence="2">
    <location>
        <begin position="380"/>
        <end position="414"/>
    </location>
</feature>
<evidence type="ECO:0000256" key="1">
    <source>
        <dbReference type="ARBA" id="ARBA00022737"/>
    </source>
</evidence>
<dbReference type="InterPro" id="IPR011990">
    <property type="entry name" value="TPR-like_helical_dom_sf"/>
</dbReference>
<dbReference type="PROSITE" id="PS51375">
    <property type="entry name" value="PPR"/>
    <property type="match status" value="6"/>
</dbReference>
<dbReference type="PANTHER" id="PTHR47937:SF5">
    <property type="entry name" value="PENTATRICOPEPTIDE REPEAT-CONTAINING PROTEIN"/>
    <property type="match status" value="1"/>
</dbReference>
<gene>
    <name evidence="3" type="ORF">KSP40_PGU017136</name>
</gene>
<dbReference type="Pfam" id="PF13812">
    <property type="entry name" value="PPR_3"/>
    <property type="match status" value="1"/>
</dbReference>
<dbReference type="NCBIfam" id="TIGR00756">
    <property type="entry name" value="PPR"/>
    <property type="match status" value="6"/>
</dbReference>
<dbReference type="SUPFAM" id="SSF48452">
    <property type="entry name" value="TPR-like"/>
    <property type="match status" value="1"/>
</dbReference>
<feature type="repeat" description="PPR" evidence="2">
    <location>
        <begin position="415"/>
        <end position="449"/>
    </location>
</feature>
<keyword evidence="4" id="KW-1185">Reference proteome</keyword>
<feature type="repeat" description="PPR" evidence="2">
    <location>
        <begin position="228"/>
        <end position="258"/>
    </location>
</feature>
<reference evidence="3 4" key="1">
    <citation type="journal article" date="2022" name="Nat. Plants">
        <title>Genomes of leafy and leafless Platanthera orchids illuminate the evolution of mycoheterotrophy.</title>
        <authorList>
            <person name="Li M.H."/>
            <person name="Liu K.W."/>
            <person name="Li Z."/>
            <person name="Lu H.C."/>
            <person name="Ye Q.L."/>
            <person name="Zhang D."/>
            <person name="Wang J.Y."/>
            <person name="Li Y.F."/>
            <person name="Zhong Z.M."/>
            <person name="Liu X."/>
            <person name="Yu X."/>
            <person name="Liu D.K."/>
            <person name="Tu X.D."/>
            <person name="Liu B."/>
            <person name="Hao Y."/>
            <person name="Liao X.Y."/>
            <person name="Jiang Y.T."/>
            <person name="Sun W.H."/>
            <person name="Chen J."/>
            <person name="Chen Y.Q."/>
            <person name="Ai Y."/>
            <person name="Zhai J.W."/>
            <person name="Wu S.S."/>
            <person name="Zhou Z."/>
            <person name="Hsiao Y.Y."/>
            <person name="Wu W.L."/>
            <person name="Chen Y.Y."/>
            <person name="Lin Y.F."/>
            <person name="Hsu J.L."/>
            <person name="Li C.Y."/>
            <person name="Wang Z.W."/>
            <person name="Zhao X."/>
            <person name="Zhong W.Y."/>
            <person name="Ma X.K."/>
            <person name="Ma L."/>
            <person name="Huang J."/>
            <person name="Chen G.Z."/>
            <person name="Huang M.Z."/>
            <person name="Huang L."/>
            <person name="Peng D.H."/>
            <person name="Luo Y.B."/>
            <person name="Zou S.Q."/>
            <person name="Chen S.P."/>
            <person name="Lan S."/>
            <person name="Tsai W.C."/>
            <person name="Van de Peer Y."/>
            <person name="Liu Z.J."/>
        </authorList>
    </citation>
    <scope>NUCLEOTIDE SEQUENCE [LARGE SCALE GENOMIC DNA]</scope>
    <source>
        <strain evidence="3">Lor288</strain>
    </source>
</reference>
<keyword evidence="1" id="KW-0677">Repeat</keyword>
<dbReference type="Proteomes" id="UP001412067">
    <property type="component" value="Unassembled WGS sequence"/>
</dbReference>
<protein>
    <submittedName>
        <fullName evidence="3">Pentatricopeptide repeat-containing protein</fullName>
    </submittedName>
</protein>
<organism evidence="3 4">
    <name type="scientific">Platanthera guangdongensis</name>
    <dbReference type="NCBI Taxonomy" id="2320717"/>
    <lineage>
        <taxon>Eukaryota</taxon>
        <taxon>Viridiplantae</taxon>
        <taxon>Streptophyta</taxon>
        <taxon>Embryophyta</taxon>
        <taxon>Tracheophyta</taxon>
        <taxon>Spermatophyta</taxon>
        <taxon>Magnoliopsida</taxon>
        <taxon>Liliopsida</taxon>
        <taxon>Asparagales</taxon>
        <taxon>Orchidaceae</taxon>
        <taxon>Orchidoideae</taxon>
        <taxon>Orchideae</taxon>
        <taxon>Orchidinae</taxon>
        <taxon>Platanthera</taxon>
    </lineage>
</organism>
<accession>A0ABR2N2S8</accession>
<evidence type="ECO:0000313" key="4">
    <source>
        <dbReference type="Proteomes" id="UP001412067"/>
    </source>
</evidence>
<dbReference type="InterPro" id="IPR052308">
    <property type="entry name" value="PPR_domain-containing"/>
</dbReference>
<dbReference type="InterPro" id="IPR002885">
    <property type="entry name" value="PPR_rpt"/>
</dbReference>
<evidence type="ECO:0000313" key="3">
    <source>
        <dbReference type="EMBL" id="KAK8970239.1"/>
    </source>
</evidence>
<dbReference type="Pfam" id="PF13041">
    <property type="entry name" value="PPR_2"/>
    <property type="match status" value="2"/>
</dbReference>
<comment type="caution">
    <text evidence="3">The sequence shown here is derived from an EMBL/GenBank/DDBJ whole genome shotgun (WGS) entry which is preliminary data.</text>
</comment>
<dbReference type="Pfam" id="PF01535">
    <property type="entry name" value="PPR"/>
    <property type="match status" value="5"/>
</dbReference>
<feature type="repeat" description="PPR" evidence="2">
    <location>
        <begin position="305"/>
        <end position="339"/>
    </location>
</feature>
<dbReference type="Gene3D" id="1.25.40.10">
    <property type="entry name" value="Tetratricopeptide repeat domain"/>
    <property type="match status" value="4"/>
</dbReference>
<proteinExistence type="predicted"/>
<feature type="repeat" description="PPR" evidence="2">
    <location>
        <begin position="345"/>
        <end position="379"/>
    </location>
</feature>
<dbReference type="EMBL" id="JBBWWR010000002">
    <property type="protein sequence ID" value="KAK8970239.1"/>
    <property type="molecule type" value="Genomic_DNA"/>
</dbReference>